<sequence length="430" mass="48453">MLSKVRGKDSTESSAENLAVEKLGEGEQPLRADVESSKEEGRLNSNVVLLAGERRECALKKKTKVLGMNTADHEISYANNSVIQKGVISKVTPIIEESVRDMFMEMGPSPTYIKVADLGCASGPNAFRTMSQVIDTIHRTCKGQQLELPEFEVFLNDLPENDFNSVFKSVPDFIERLQEEKGDRVQEKCFIAGVAGSFYNRLFPTRSLHFVISSNSLHWLTKLPAGLENNKGNVYMARSSPRNVFEAYADQFRTDFTNFLSLRSKEMIPQGRMVLVFMARENADPSNEDYVWELVAKSLFDLVAEGVVEEKDVDSFNLPFYSPCKEEVVEMVERERSFEINNLQVFQVNVNPLKAEEKLRNKDLGYNIYMEMGGNFANAIRAVLEPVICSHFGDAIVDRLFTRLATNVADALSNQTLYKGFNIVVSLTKK</sequence>
<reference evidence="6 7" key="1">
    <citation type="journal article" date="2024" name="G3 (Bethesda)">
        <title>Genome assembly of Hibiscus sabdariffa L. provides insights into metabolisms of medicinal natural products.</title>
        <authorList>
            <person name="Kim T."/>
        </authorList>
    </citation>
    <scope>NUCLEOTIDE SEQUENCE [LARGE SCALE GENOMIC DNA]</scope>
    <source>
        <strain evidence="6">TK-2024</strain>
        <tissue evidence="6">Old leaves</tissue>
    </source>
</reference>
<proteinExistence type="predicted"/>
<comment type="caution">
    <text evidence="6">The sequence shown here is derived from an EMBL/GenBank/DDBJ whole genome shotgun (WGS) entry which is preliminary data.</text>
</comment>
<evidence type="ECO:0000256" key="5">
    <source>
        <dbReference type="SAM" id="MobiDB-lite"/>
    </source>
</evidence>
<feature type="compositionally biased region" description="Basic and acidic residues" evidence="5">
    <location>
        <begin position="1"/>
        <end position="11"/>
    </location>
</feature>
<gene>
    <name evidence="6" type="ORF">V6N11_037679</name>
</gene>
<dbReference type="SUPFAM" id="SSF53335">
    <property type="entry name" value="S-adenosyl-L-methionine-dependent methyltransferases"/>
    <property type="match status" value="1"/>
</dbReference>
<evidence type="ECO:0000256" key="4">
    <source>
        <dbReference type="ARBA" id="ARBA00022842"/>
    </source>
</evidence>
<evidence type="ECO:0000313" key="6">
    <source>
        <dbReference type="EMBL" id="KAK8985960.1"/>
    </source>
</evidence>
<dbReference type="Gene3D" id="1.10.1200.270">
    <property type="entry name" value="Methyltransferase, alpha-helical capping domain"/>
    <property type="match status" value="1"/>
</dbReference>
<keyword evidence="4" id="KW-0460">Magnesium</keyword>
<dbReference type="Proteomes" id="UP001396334">
    <property type="component" value="Unassembled WGS sequence"/>
</dbReference>
<evidence type="ECO:0000256" key="3">
    <source>
        <dbReference type="ARBA" id="ARBA00022723"/>
    </source>
</evidence>
<keyword evidence="3" id="KW-0479">Metal-binding</keyword>
<dbReference type="InterPro" id="IPR005299">
    <property type="entry name" value="MeTrfase_7"/>
</dbReference>
<dbReference type="InterPro" id="IPR042086">
    <property type="entry name" value="MeTrfase_capping"/>
</dbReference>
<accession>A0ABR2PC01</accession>
<keyword evidence="2" id="KW-0808">Transferase</keyword>
<feature type="compositionally biased region" description="Basic and acidic residues" evidence="5">
    <location>
        <begin position="22"/>
        <end position="38"/>
    </location>
</feature>
<keyword evidence="7" id="KW-1185">Reference proteome</keyword>
<protein>
    <submittedName>
        <fullName evidence="6">Uncharacterized protein</fullName>
    </submittedName>
</protein>
<dbReference type="Pfam" id="PF03492">
    <property type="entry name" value="Methyltransf_7"/>
    <property type="match status" value="1"/>
</dbReference>
<feature type="region of interest" description="Disordered" evidence="5">
    <location>
        <begin position="1"/>
        <end position="38"/>
    </location>
</feature>
<dbReference type="Gene3D" id="3.40.50.150">
    <property type="entry name" value="Vaccinia Virus protein VP39"/>
    <property type="match status" value="1"/>
</dbReference>
<evidence type="ECO:0000256" key="1">
    <source>
        <dbReference type="ARBA" id="ARBA00022603"/>
    </source>
</evidence>
<dbReference type="EMBL" id="JBBPBN010000066">
    <property type="protein sequence ID" value="KAK8985960.1"/>
    <property type="molecule type" value="Genomic_DNA"/>
</dbReference>
<dbReference type="InterPro" id="IPR029063">
    <property type="entry name" value="SAM-dependent_MTases_sf"/>
</dbReference>
<evidence type="ECO:0000256" key="2">
    <source>
        <dbReference type="ARBA" id="ARBA00022679"/>
    </source>
</evidence>
<keyword evidence="1" id="KW-0489">Methyltransferase</keyword>
<organism evidence="6 7">
    <name type="scientific">Hibiscus sabdariffa</name>
    <name type="common">roselle</name>
    <dbReference type="NCBI Taxonomy" id="183260"/>
    <lineage>
        <taxon>Eukaryota</taxon>
        <taxon>Viridiplantae</taxon>
        <taxon>Streptophyta</taxon>
        <taxon>Embryophyta</taxon>
        <taxon>Tracheophyta</taxon>
        <taxon>Spermatophyta</taxon>
        <taxon>Magnoliopsida</taxon>
        <taxon>eudicotyledons</taxon>
        <taxon>Gunneridae</taxon>
        <taxon>Pentapetalae</taxon>
        <taxon>rosids</taxon>
        <taxon>malvids</taxon>
        <taxon>Malvales</taxon>
        <taxon>Malvaceae</taxon>
        <taxon>Malvoideae</taxon>
        <taxon>Hibiscus</taxon>
    </lineage>
</organism>
<evidence type="ECO:0000313" key="7">
    <source>
        <dbReference type="Proteomes" id="UP001396334"/>
    </source>
</evidence>
<dbReference type="PANTHER" id="PTHR31009">
    <property type="entry name" value="S-ADENOSYL-L-METHIONINE:CARBOXYL METHYLTRANSFERASE FAMILY PROTEIN"/>
    <property type="match status" value="1"/>
</dbReference>
<name>A0ABR2PC01_9ROSI</name>